<accession>A0A7R8ASQ6</accession>
<proteinExistence type="predicted"/>
<evidence type="ECO:0000256" key="1">
    <source>
        <dbReference type="SAM" id="MobiDB-lite"/>
    </source>
</evidence>
<dbReference type="EMBL" id="AP024450">
    <property type="protein sequence ID" value="BCS30639.1"/>
    <property type="molecule type" value="Genomic_DNA"/>
</dbReference>
<dbReference type="Proteomes" id="UP000654913">
    <property type="component" value="Chromosome 8"/>
</dbReference>
<sequence>MADDYPGPTNENPTLKSVLLTLSSTTPLVTTPLPANSVLGGIPISTFGELLTQLRSQHPGVSVGEFQEQSIAGATLCREMERPNTLLAGPENGVCADAQGPKGSSEIPENGNGLPNSNNVRKRDRVAEDQAYIKSARERIPELYPHYGQALVEQYRAKSALAALITLWNSYGNEMDAIGAINRATLNRVKNARNSKKGFRGTLGQRIAPSATPGDLRSAVKLDMQTLTAPTLLEIHAENICVDRMLGTLTSDWQRSDPEPWTVLTGPVASTSTSF</sequence>
<reference evidence="2" key="1">
    <citation type="submission" date="2021-01" db="EMBL/GenBank/DDBJ databases">
        <authorList>
            <consortium name="Aspergillus puulaauensis MK2 genome sequencing consortium"/>
            <person name="Kazuki M."/>
            <person name="Futagami T."/>
        </authorList>
    </citation>
    <scope>NUCLEOTIDE SEQUENCE</scope>
    <source>
        <strain evidence="2">MK2</strain>
    </source>
</reference>
<protein>
    <submittedName>
        <fullName evidence="2">Uncharacterized protein</fullName>
    </submittedName>
</protein>
<name>A0A7R8ASQ6_9EURO</name>
<dbReference type="AlphaFoldDB" id="A0A7R8ASQ6"/>
<keyword evidence="3" id="KW-1185">Reference proteome</keyword>
<organism evidence="2 3">
    <name type="scientific">Aspergillus puulaauensis</name>
    <dbReference type="NCBI Taxonomy" id="1220207"/>
    <lineage>
        <taxon>Eukaryota</taxon>
        <taxon>Fungi</taxon>
        <taxon>Dikarya</taxon>
        <taxon>Ascomycota</taxon>
        <taxon>Pezizomycotina</taxon>
        <taxon>Eurotiomycetes</taxon>
        <taxon>Eurotiomycetidae</taxon>
        <taxon>Eurotiales</taxon>
        <taxon>Aspergillaceae</taxon>
        <taxon>Aspergillus</taxon>
    </lineage>
</organism>
<dbReference type="RefSeq" id="XP_041562825.1">
    <property type="nucleotide sequence ID" value="XM_041697278.1"/>
</dbReference>
<dbReference type="GeneID" id="64980636"/>
<evidence type="ECO:0000313" key="2">
    <source>
        <dbReference type="EMBL" id="BCS30639.1"/>
    </source>
</evidence>
<feature type="region of interest" description="Disordered" evidence="1">
    <location>
        <begin position="87"/>
        <end position="125"/>
    </location>
</feature>
<dbReference type="KEGG" id="apuu:APUU_80942A"/>
<evidence type="ECO:0000313" key="3">
    <source>
        <dbReference type="Proteomes" id="UP000654913"/>
    </source>
</evidence>
<dbReference type="OrthoDB" id="10445989at2759"/>
<gene>
    <name evidence="2" type="ORF">APUU_80942A</name>
</gene>
<reference evidence="2" key="2">
    <citation type="submission" date="2021-02" db="EMBL/GenBank/DDBJ databases">
        <title>Aspergillus puulaauensis MK2 genome sequence.</title>
        <authorList>
            <person name="Futagami T."/>
            <person name="Mori K."/>
            <person name="Kadooka C."/>
            <person name="Tanaka T."/>
        </authorList>
    </citation>
    <scope>NUCLEOTIDE SEQUENCE</scope>
    <source>
        <strain evidence="2">MK2</strain>
    </source>
</reference>